<dbReference type="InterPro" id="IPR050322">
    <property type="entry name" value="Fe-S_cluster_asmbl/transfer"/>
</dbReference>
<dbReference type="GO" id="GO:0005737">
    <property type="term" value="C:cytoplasm"/>
    <property type="evidence" value="ECO:0007669"/>
    <property type="project" value="TreeGrafter"/>
</dbReference>
<dbReference type="SUPFAM" id="SSF89360">
    <property type="entry name" value="HesB-like domain"/>
    <property type="match status" value="1"/>
</dbReference>
<proteinExistence type="inferred from homology"/>
<dbReference type="InterPro" id="IPR017870">
    <property type="entry name" value="FeS_cluster_insertion_CS"/>
</dbReference>
<accession>A0A0F9WLJ0</accession>
<dbReference type="AlphaFoldDB" id="A0A0F9WLJ0"/>
<dbReference type="Pfam" id="PF01521">
    <property type="entry name" value="Fe-S_biosyn"/>
    <property type="match status" value="1"/>
</dbReference>
<dbReference type="InterPro" id="IPR035903">
    <property type="entry name" value="HesB-like_dom_sf"/>
</dbReference>
<dbReference type="Gene3D" id="2.60.300.12">
    <property type="entry name" value="HesB-like domain"/>
    <property type="match status" value="1"/>
</dbReference>
<comment type="similarity">
    <text evidence="1">Belongs to the HesB/IscA family.</text>
</comment>
<dbReference type="GO" id="GO:0016226">
    <property type="term" value="P:iron-sulfur cluster assembly"/>
    <property type="evidence" value="ECO:0007669"/>
    <property type="project" value="InterPro"/>
</dbReference>
<evidence type="ECO:0000256" key="1">
    <source>
        <dbReference type="ARBA" id="ARBA00006718"/>
    </source>
</evidence>
<protein>
    <recommendedName>
        <fullName evidence="2">Core domain-containing protein</fullName>
    </recommendedName>
</protein>
<organism evidence="3">
    <name type="scientific">marine sediment metagenome</name>
    <dbReference type="NCBI Taxonomy" id="412755"/>
    <lineage>
        <taxon>unclassified sequences</taxon>
        <taxon>metagenomes</taxon>
        <taxon>ecological metagenomes</taxon>
    </lineage>
</organism>
<feature type="domain" description="Core" evidence="2">
    <location>
        <begin position="1"/>
        <end position="104"/>
    </location>
</feature>
<name>A0A0F9WLJ0_9ZZZZ</name>
<dbReference type="InterPro" id="IPR016092">
    <property type="entry name" value="ATAP"/>
</dbReference>
<reference evidence="3" key="1">
    <citation type="journal article" date="2015" name="Nature">
        <title>Complex archaea that bridge the gap between prokaryotes and eukaryotes.</title>
        <authorList>
            <person name="Spang A."/>
            <person name="Saw J.H."/>
            <person name="Jorgensen S.L."/>
            <person name="Zaremba-Niedzwiedzka K."/>
            <person name="Martijn J."/>
            <person name="Lind A.E."/>
            <person name="van Eijk R."/>
            <person name="Schleper C."/>
            <person name="Guy L."/>
            <person name="Ettema T.J."/>
        </authorList>
    </citation>
    <scope>NUCLEOTIDE SEQUENCE</scope>
</reference>
<dbReference type="PANTHER" id="PTHR10072">
    <property type="entry name" value="IRON-SULFUR CLUSTER ASSEMBLY PROTEIN"/>
    <property type="match status" value="1"/>
</dbReference>
<evidence type="ECO:0000313" key="3">
    <source>
        <dbReference type="EMBL" id="KKN79433.1"/>
    </source>
</evidence>
<dbReference type="PROSITE" id="PS01152">
    <property type="entry name" value="HESB"/>
    <property type="match status" value="1"/>
</dbReference>
<dbReference type="EMBL" id="LAZR01000247">
    <property type="protein sequence ID" value="KKN79433.1"/>
    <property type="molecule type" value="Genomic_DNA"/>
</dbReference>
<gene>
    <name evidence="3" type="ORF">LCGC14_0339950</name>
</gene>
<comment type="caution">
    <text evidence="3">The sequence shown here is derived from an EMBL/GenBank/DDBJ whole genome shotgun (WGS) entry which is preliminary data.</text>
</comment>
<dbReference type="GO" id="GO:0051537">
    <property type="term" value="F:2 iron, 2 sulfur cluster binding"/>
    <property type="evidence" value="ECO:0007669"/>
    <property type="project" value="TreeGrafter"/>
</dbReference>
<sequence length="109" mass="11651">MALTMTDTAAAKIRKIFAEHKMPDTAALRLGVKGGGCSGFSYTLDIAETPADDDEVFEDKGVRMVTDPKSYLYLNGTEVDYSDDLLNGGFVFHNPNAKKSCGCGASFSA</sequence>
<evidence type="ECO:0000259" key="2">
    <source>
        <dbReference type="Pfam" id="PF01521"/>
    </source>
</evidence>
<dbReference type="NCBIfam" id="TIGR00049">
    <property type="entry name" value="iron-sulfur cluster assembly accessory protein"/>
    <property type="match status" value="1"/>
</dbReference>
<dbReference type="InterPro" id="IPR000361">
    <property type="entry name" value="ATAP_core_dom"/>
</dbReference>
<dbReference type="PANTHER" id="PTHR10072:SF41">
    <property type="entry name" value="IRON-SULFUR CLUSTER ASSEMBLY 1 HOMOLOG, MITOCHONDRIAL"/>
    <property type="match status" value="1"/>
</dbReference>